<dbReference type="PANTHER" id="PTHR46943:SF1">
    <property type="entry name" value="PENTRAXIN-RELATED PROTEIN PTX3"/>
    <property type="match status" value="1"/>
</dbReference>
<gene>
    <name evidence="6" type="ORF">FNH09_21005</name>
</gene>
<evidence type="ECO:0000256" key="3">
    <source>
        <dbReference type="SAM" id="MobiDB-lite"/>
    </source>
</evidence>
<evidence type="ECO:0000256" key="1">
    <source>
        <dbReference type="ARBA" id="ARBA00022729"/>
    </source>
</evidence>
<feature type="chain" id="PRO_5024828581" evidence="4">
    <location>
        <begin position="40"/>
        <end position="1334"/>
    </location>
</feature>
<keyword evidence="2" id="KW-1015">Disulfide bond</keyword>
<proteinExistence type="predicted"/>
<evidence type="ECO:0000313" key="7">
    <source>
        <dbReference type="Proteomes" id="UP000325849"/>
    </source>
</evidence>
<dbReference type="Gene3D" id="2.60.120.200">
    <property type="match status" value="1"/>
</dbReference>
<feature type="region of interest" description="Disordered" evidence="3">
    <location>
        <begin position="1054"/>
        <end position="1073"/>
    </location>
</feature>
<dbReference type="GO" id="GO:0006955">
    <property type="term" value="P:immune response"/>
    <property type="evidence" value="ECO:0007669"/>
    <property type="project" value="InterPro"/>
</dbReference>
<evidence type="ECO:0000259" key="5">
    <source>
        <dbReference type="SMART" id="SM00560"/>
    </source>
</evidence>
<dbReference type="PANTHER" id="PTHR46943">
    <property type="entry name" value="PENTRAXIN-RELATED PROTEIN PTX3"/>
    <property type="match status" value="1"/>
</dbReference>
<dbReference type="InterPro" id="IPR006558">
    <property type="entry name" value="LamG-like"/>
</dbReference>
<dbReference type="RefSeq" id="WP_152890249.1">
    <property type="nucleotide sequence ID" value="NZ_VJZD01000082.1"/>
</dbReference>
<feature type="compositionally biased region" description="Low complexity" evidence="3">
    <location>
        <begin position="820"/>
        <end position="834"/>
    </location>
</feature>
<dbReference type="Pfam" id="PF13385">
    <property type="entry name" value="Laminin_G_3"/>
    <property type="match status" value="1"/>
</dbReference>
<dbReference type="SUPFAM" id="SSF49899">
    <property type="entry name" value="Concanavalin A-like lectins/glucanases"/>
    <property type="match status" value="1"/>
</dbReference>
<dbReference type="SMART" id="SM00560">
    <property type="entry name" value="LamGL"/>
    <property type="match status" value="1"/>
</dbReference>
<name>A0A5N8VI35_9ACTN</name>
<dbReference type="InterPro" id="IPR042837">
    <property type="entry name" value="PTX3"/>
</dbReference>
<feature type="signal peptide" evidence="4">
    <location>
        <begin position="1"/>
        <end position="39"/>
    </location>
</feature>
<feature type="compositionally biased region" description="Polar residues" evidence="3">
    <location>
        <begin position="721"/>
        <end position="734"/>
    </location>
</feature>
<dbReference type="EMBL" id="VJZD01000082">
    <property type="protein sequence ID" value="MPY33635.1"/>
    <property type="molecule type" value="Genomic_DNA"/>
</dbReference>
<dbReference type="OrthoDB" id="4332189at2"/>
<evidence type="ECO:0000256" key="4">
    <source>
        <dbReference type="SAM" id="SignalP"/>
    </source>
</evidence>
<feature type="region of interest" description="Disordered" evidence="3">
    <location>
        <begin position="252"/>
        <end position="273"/>
    </location>
</feature>
<dbReference type="Proteomes" id="UP000325849">
    <property type="component" value="Unassembled WGS sequence"/>
</dbReference>
<evidence type="ECO:0000313" key="6">
    <source>
        <dbReference type="EMBL" id="MPY33635.1"/>
    </source>
</evidence>
<reference evidence="6 7" key="1">
    <citation type="submission" date="2019-07" db="EMBL/GenBank/DDBJ databases">
        <title>New species of Amycolatopsis and Streptomyces.</title>
        <authorList>
            <person name="Duangmal K."/>
            <person name="Teo W.F.A."/>
            <person name="Lipun K."/>
        </authorList>
    </citation>
    <scope>NUCLEOTIDE SEQUENCE [LARGE SCALE GENOMIC DNA]</scope>
    <source>
        <strain evidence="6 7">NBRC 109810</strain>
    </source>
</reference>
<keyword evidence="7" id="KW-1185">Reference proteome</keyword>
<organism evidence="6 7">
    <name type="scientific">Streptomyces adustus</name>
    <dbReference type="NCBI Taxonomy" id="1609272"/>
    <lineage>
        <taxon>Bacteria</taxon>
        <taxon>Bacillati</taxon>
        <taxon>Actinomycetota</taxon>
        <taxon>Actinomycetes</taxon>
        <taxon>Kitasatosporales</taxon>
        <taxon>Streptomycetaceae</taxon>
        <taxon>Streptomyces</taxon>
    </lineage>
</organism>
<accession>A0A5N8VI35</accession>
<protein>
    <submittedName>
        <fullName evidence="6">LamG domain-containing protein</fullName>
    </submittedName>
</protein>
<keyword evidence="1 4" id="KW-0732">Signal</keyword>
<feature type="region of interest" description="Disordered" evidence="3">
    <location>
        <begin position="805"/>
        <end position="841"/>
    </location>
</feature>
<feature type="domain" description="LamG-like jellyroll fold" evidence="5">
    <location>
        <begin position="1179"/>
        <end position="1319"/>
    </location>
</feature>
<dbReference type="InterPro" id="IPR013320">
    <property type="entry name" value="ConA-like_dom_sf"/>
</dbReference>
<sequence>MLRPPIRIGRGRTAAAGRLALFAAVLSLAAAVPALPAAADDSSPAPADPLIAARAEAVSTGKTVPVDALTTEVSTTEALPDGTFTSTTSALPTRVYKDGKWTPVDSTLTSDGHGGFAPEVTPNAVTLSGGGDGPLVELTHADGPSMALTLPFTLPAPTVSGDTAVYPSVLPGVDLSVSVTDQGGFSDVLVVHDAAAAADPRLRKLQLGVDAHDLTLATTDADTMQATAVDGDLAYTSPQPLMWDSATTPAKLGGPAADVTSSVDGPGPEATTEPVAMTATSKAVTLTPDAGMLSSPDTVYPVYIDPYTNPVASTASHYTEIYSSSTCDNSPQYDKAQTNGQGAGYQRWGGACGVGVERSYWAINTSGLHSSFVVDDAYVKISTTFAASYNCSQNQPLTLHTTNAISASTDWLSRPGVHDTAFPPVTDTVPSGANSGSSCSNSTATFHVKAQAQKIADEDGNGYDADGTFGDGANTWTIGLYGNESETSGNDDYLRLSTTLTLTTKFDIPPGIPTDLHFTPAAAGASAPCTTSGAGWIGATTYSDAGSNITLHSTVTSQMSGENVKAHYYVWDRSVDPDGDGSGASVSSPDSGWLASGSDAPMKIGATLKDGHQYGWDVYAEDDSAQGLTSGKSDHCWFTTDFTAPPTPDISGNAAFPPVGTAREGDPVYAGPGKTTDFTVTGTDAAAGDDTCVPGPCNSSGMKSFLWQLDSPPTEADGTTAAVSGTDSEGRSTATVPVPIQDWGVHTLYVAAVDKAGNISTSPAGYTFTVPWNPATPIKPGDISGDGVPDLLATTKTGDLDLIPGNQDPGQNTAPVHSDPVTGTPPAVTGPVTVSTKEDSPDGTGWNNYLIAHRGNLHGASGDDLWAYNRTSHNLYIVKNDLDPVDDASVPRSPWSTLGGFVDKRFDHVVKDACAASDVVADDTRCRTTDYNSTSWNVSQLITPGNVFGNTDDYPAVITVENKELWIYQSDGGYHLKNPLLLGDGDWTGQSLIAAGTFKGKPVLWSRDNTTGQLYSYPINVDPTTLVPDLLHPGTHTSLGLTLSPTAYPVVASPGDVNSPVRSTSTNPGAPDGMPDLYAVDAYGQLLEYNYRQSLVLTSPPTYDFAPAVSLGSVTDTATHWWKLAEGSGATTADSNGTLTAGLSGGYSWTNDTTRGNAVTLNGTTGYASTTGPAVDTSKSFTVSAWVKLTSLGTANSTFLSQNGTTNNGFQLYYSYGAKSWAFGRHSTDASGAVWRATYGGKPVAGRWTHLVGMYDATAKEIRLYVDGKLAATNDWTYAPWNATGPLQLGRKLSSGTYGEYTNGAISDVRVYPYALPPADAASAGDLPKVAQLD</sequence>
<feature type="region of interest" description="Disordered" evidence="3">
    <location>
        <begin position="715"/>
        <end position="734"/>
    </location>
</feature>
<comment type="caution">
    <text evidence="6">The sequence shown here is derived from an EMBL/GenBank/DDBJ whole genome shotgun (WGS) entry which is preliminary data.</text>
</comment>
<evidence type="ECO:0000256" key="2">
    <source>
        <dbReference type="ARBA" id="ARBA00023157"/>
    </source>
</evidence>